<feature type="transmembrane region" description="Helical" evidence="1">
    <location>
        <begin position="12"/>
        <end position="30"/>
    </location>
</feature>
<dbReference type="Proteomes" id="UP001159405">
    <property type="component" value="Unassembled WGS sequence"/>
</dbReference>
<name>A0ABN8R5M6_9CNID</name>
<feature type="transmembrane region" description="Helical" evidence="1">
    <location>
        <begin position="50"/>
        <end position="71"/>
    </location>
</feature>
<sequence length="72" mass="7864">MAGAPRNKHSKLLLGVIYSSDLLMTASYWLECFEDLLSHITSTWDGMVILTSAVNFDLIGVLTLSLHATAIP</sequence>
<comment type="caution">
    <text evidence="2">The sequence shown here is derived from an EMBL/GenBank/DDBJ whole genome shotgun (WGS) entry which is preliminary data.</text>
</comment>
<keyword evidence="1" id="KW-0812">Transmembrane</keyword>
<accession>A0ABN8R5M6</accession>
<proteinExistence type="predicted"/>
<protein>
    <submittedName>
        <fullName evidence="2">Uncharacterized protein</fullName>
    </submittedName>
</protein>
<evidence type="ECO:0000313" key="2">
    <source>
        <dbReference type="EMBL" id="CAH3174509.1"/>
    </source>
</evidence>
<gene>
    <name evidence="2" type="ORF">PLOB_00015226</name>
</gene>
<evidence type="ECO:0000256" key="1">
    <source>
        <dbReference type="SAM" id="Phobius"/>
    </source>
</evidence>
<keyword evidence="1" id="KW-0472">Membrane</keyword>
<organism evidence="2 3">
    <name type="scientific">Porites lobata</name>
    <dbReference type="NCBI Taxonomy" id="104759"/>
    <lineage>
        <taxon>Eukaryota</taxon>
        <taxon>Metazoa</taxon>
        <taxon>Cnidaria</taxon>
        <taxon>Anthozoa</taxon>
        <taxon>Hexacorallia</taxon>
        <taxon>Scleractinia</taxon>
        <taxon>Fungiina</taxon>
        <taxon>Poritidae</taxon>
        <taxon>Porites</taxon>
    </lineage>
</organism>
<keyword evidence="1" id="KW-1133">Transmembrane helix</keyword>
<evidence type="ECO:0000313" key="3">
    <source>
        <dbReference type="Proteomes" id="UP001159405"/>
    </source>
</evidence>
<dbReference type="EMBL" id="CALNXK010000191">
    <property type="protein sequence ID" value="CAH3174509.1"/>
    <property type="molecule type" value="Genomic_DNA"/>
</dbReference>
<keyword evidence="3" id="KW-1185">Reference proteome</keyword>
<reference evidence="2 3" key="1">
    <citation type="submission" date="2022-05" db="EMBL/GenBank/DDBJ databases">
        <authorList>
            <consortium name="Genoscope - CEA"/>
            <person name="William W."/>
        </authorList>
    </citation>
    <scope>NUCLEOTIDE SEQUENCE [LARGE SCALE GENOMIC DNA]</scope>
</reference>